<accession>A0ABW3HP69</accession>
<dbReference type="Gene3D" id="1.10.3720.10">
    <property type="entry name" value="MetI-like"/>
    <property type="match status" value="1"/>
</dbReference>
<protein>
    <submittedName>
        <fullName evidence="9">Carbohydrate ABC transporter permease</fullName>
    </submittedName>
</protein>
<reference evidence="10" key="1">
    <citation type="journal article" date="2019" name="Int. J. Syst. Evol. Microbiol.">
        <title>The Global Catalogue of Microorganisms (GCM) 10K type strain sequencing project: providing services to taxonomists for standard genome sequencing and annotation.</title>
        <authorList>
            <consortium name="The Broad Institute Genomics Platform"/>
            <consortium name="The Broad Institute Genome Sequencing Center for Infectious Disease"/>
            <person name="Wu L."/>
            <person name="Ma J."/>
        </authorList>
    </citation>
    <scope>NUCLEOTIDE SEQUENCE [LARGE SCALE GENOMIC DNA]</scope>
    <source>
        <strain evidence="10">CCUG 59129</strain>
    </source>
</reference>
<evidence type="ECO:0000256" key="3">
    <source>
        <dbReference type="ARBA" id="ARBA00022475"/>
    </source>
</evidence>
<keyword evidence="2" id="KW-0813">Transport</keyword>
<comment type="caution">
    <text evidence="9">The sequence shown here is derived from an EMBL/GenBank/DDBJ whole genome shotgun (WGS) entry which is preliminary data.</text>
</comment>
<evidence type="ECO:0000256" key="6">
    <source>
        <dbReference type="ARBA" id="ARBA00023136"/>
    </source>
</evidence>
<evidence type="ECO:0000313" key="10">
    <source>
        <dbReference type="Proteomes" id="UP001596989"/>
    </source>
</evidence>
<dbReference type="Proteomes" id="UP001596989">
    <property type="component" value="Unassembled WGS sequence"/>
</dbReference>
<proteinExistence type="predicted"/>
<feature type="transmembrane region" description="Helical" evidence="7">
    <location>
        <begin position="182"/>
        <end position="207"/>
    </location>
</feature>
<organism evidence="9 10">
    <name type="scientific">Paenibacillus chungangensis</name>
    <dbReference type="NCBI Taxonomy" id="696535"/>
    <lineage>
        <taxon>Bacteria</taxon>
        <taxon>Bacillati</taxon>
        <taxon>Bacillota</taxon>
        <taxon>Bacilli</taxon>
        <taxon>Bacillales</taxon>
        <taxon>Paenibacillaceae</taxon>
        <taxon>Paenibacillus</taxon>
    </lineage>
</organism>
<keyword evidence="4 7" id="KW-0812">Transmembrane</keyword>
<keyword evidence="6 7" id="KW-0472">Membrane</keyword>
<keyword evidence="5 7" id="KW-1133">Transmembrane helix</keyword>
<evidence type="ECO:0000256" key="5">
    <source>
        <dbReference type="ARBA" id="ARBA00022989"/>
    </source>
</evidence>
<feature type="domain" description="ABC transmembrane type-1" evidence="8">
    <location>
        <begin position="74"/>
        <end position="263"/>
    </location>
</feature>
<feature type="transmembrane region" description="Helical" evidence="7">
    <location>
        <begin position="9"/>
        <end position="32"/>
    </location>
</feature>
<evidence type="ECO:0000256" key="7">
    <source>
        <dbReference type="SAM" id="Phobius"/>
    </source>
</evidence>
<dbReference type="PROSITE" id="PS50928">
    <property type="entry name" value="ABC_TM1"/>
    <property type="match status" value="1"/>
</dbReference>
<feature type="transmembrane region" description="Helical" evidence="7">
    <location>
        <begin position="140"/>
        <end position="161"/>
    </location>
</feature>
<dbReference type="PANTHER" id="PTHR43744">
    <property type="entry name" value="ABC TRANSPORTER PERMEASE PROTEIN MG189-RELATED-RELATED"/>
    <property type="match status" value="1"/>
</dbReference>
<feature type="transmembrane region" description="Helical" evidence="7">
    <location>
        <begin position="109"/>
        <end position="128"/>
    </location>
</feature>
<evidence type="ECO:0000313" key="9">
    <source>
        <dbReference type="EMBL" id="MFD0959305.1"/>
    </source>
</evidence>
<feature type="transmembrane region" description="Helical" evidence="7">
    <location>
        <begin position="73"/>
        <end position="97"/>
    </location>
</feature>
<dbReference type="InterPro" id="IPR035906">
    <property type="entry name" value="MetI-like_sf"/>
</dbReference>
<dbReference type="EMBL" id="JBHTJZ010000009">
    <property type="protein sequence ID" value="MFD0959305.1"/>
    <property type="molecule type" value="Genomic_DNA"/>
</dbReference>
<evidence type="ECO:0000256" key="1">
    <source>
        <dbReference type="ARBA" id="ARBA00004651"/>
    </source>
</evidence>
<name>A0ABW3HP69_9BACL</name>
<dbReference type="InterPro" id="IPR000515">
    <property type="entry name" value="MetI-like"/>
</dbReference>
<sequence length="296" mass="33029">MKAISKGSLLFNICNGLIMLGIIVVTFAPFWFTIVGSLNDGIDYMRGGVNLWPRELTFANYKAVFSDDTIYEAYFVTAARAIIGTIVHVLFTALVAYGLSKTHLIGRNVYLIYIMITMFFSGGLIPTYLLYRDIGLLDNFLVYIIPNMFNVWDLIIIMSFMRTIPESILESARMDGAGEYKLFARFILPLSKPVLAAITLFNGVFHWNSYFDSMMFTMSSSLQTVQLFLMKMVTDASFAQGVGSVAAANVPREAMSISPETLKLAMMIAITLPIVAIYPFLQKYFVKGIMIGSVKG</sequence>
<evidence type="ECO:0000256" key="2">
    <source>
        <dbReference type="ARBA" id="ARBA00022448"/>
    </source>
</evidence>
<keyword evidence="10" id="KW-1185">Reference proteome</keyword>
<keyword evidence="3" id="KW-1003">Cell membrane</keyword>
<gene>
    <name evidence="9" type="ORF">ACFQ2I_07870</name>
</gene>
<dbReference type="PANTHER" id="PTHR43744:SF9">
    <property type="entry name" value="POLYGALACTURONAN_RHAMNOGALACTURONAN TRANSPORT SYSTEM PERMEASE PROTEIN YTCP"/>
    <property type="match status" value="1"/>
</dbReference>
<dbReference type="SUPFAM" id="SSF161098">
    <property type="entry name" value="MetI-like"/>
    <property type="match status" value="1"/>
</dbReference>
<evidence type="ECO:0000259" key="8">
    <source>
        <dbReference type="PROSITE" id="PS50928"/>
    </source>
</evidence>
<feature type="transmembrane region" description="Helical" evidence="7">
    <location>
        <begin position="262"/>
        <end position="281"/>
    </location>
</feature>
<evidence type="ECO:0000256" key="4">
    <source>
        <dbReference type="ARBA" id="ARBA00022692"/>
    </source>
</evidence>
<comment type="subcellular location">
    <subcellularLocation>
        <location evidence="1">Cell membrane</location>
        <topology evidence="1">Multi-pass membrane protein</topology>
    </subcellularLocation>
</comment>
<dbReference type="RefSeq" id="WP_377563395.1">
    <property type="nucleotide sequence ID" value="NZ_JBHTJZ010000009.1"/>
</dbReference>